<evidence type="ECO:0000313" key="2">
    <source>
        <dbReference type="EMBL" id="MXU83196.1"/>
    </source>
</evidence>
<name>A0A6B0U4Q1_IXORI</name>
<protein>
    <submittedName>
        <fullName evidence="2">Putative secreted protein</fullName>
    </submittedName>
</protein>
<accession>A0A6B0U4Q1</accession>
<dbReference type="EMBL" id="GIFC01001113">
    <property type="protein sequence ID" value="MXU83196.1"/>
    <property type="molecule type" value="Transcribed_RNA"/>
</dbReference>
<feature type="signal peptide" evidence="1">
    <location>
        <begin position="1"/>
        <end position="28"/>
    </location>
</feature>
<proteinExistence type="predicted"/>
<evidence type="ECO:0000256" key="1">
    <source>
        <dbReference type="SAM" id="SignalP"/>
    </source>
</evidence>
<sequence>MPLHGRTLTTCWGKTSVLCAAFCLSVGATKRVDDGDTAIHTCLEDCRETDWQLQLTRFFFLFFLPHIFSPLQIL</sequence>
<reference evidence="2" key="1">
    <citation type="submission" date="2019-12" db="EMBL/GenBank/DDBJ databases">
        <title>An insight into the sialome of adult female Ixodes ricinus ticks feeding for 6 days.</title>
        <authorList>
            <person name="Perner J."/>
            <person name="Ribeiro J.M.C."/>
        </authorList>
    </citation>
    <scope>NUCLEOTIDE SEQUENCE</scope>
    <source>
        <strain evidence="2">Semi-engorged</strain>
        <tissue evidence="2">Salivary glands</tissue>
    </source>
</reference>
<dbReference type="AlphaFoldDB" id="A0A6B0U4Q1"/>
<keyword evidence="1" id="KW-0732">Signal</keyword>
<feature type="chain" id="PRO_5025338837" evidence="1">
    <location>
        <begin position="29"/>
        <end position="74"/>
    </location>
</feature>
<organism evidence="2">
    <name type="scientific">Ixodes ricinus</name>
    <name type="common">Common tick</name>
    <name type="synonym">Acarus ricinus</name>
    <dbReference type="NCBI Taxonomy" id="34613"/>
    <lineage>
        <taxon>Eukaryota</taxon>
        <taxon>Metazoa</taxon>
        <taxon>Ecdysozoa</taxon>
        <taxon>Arthropoda</taxon>
        <taxon>Chelicerata</taxon>
        <taxon>Arachnida</taxon>
        <taxon>Acari</taxon>
        <taxon>Parasitiformes</taxon>
        <taxon>Ixodida</taxon>
        <taxon>Ixodoidea</taxon>
        <taxon>Ixodidae</taxon>
        <taxon>Ixodinae</taxon>
        <taxon>Ixodes</taxon>
    </lineage>
</organism>